<dbReference type="InterPro" id="IPR029045">
    <property type="entry name" value="ClpP/crotonase-like_dom_sf"/>
</dbReference>
<dbReference type="Gene3D" id="3.90.226.10">
    <property type="entry name" value="2-enoyl-CoA Hydratase, Chain A, domain 1"/>
    <property type="match status" value="1"/>
</dbReference>
<dbReference type="PANTHER" id="PTHR10381:SF70">
    <property type="entry name" value="ATP-DEPENDENT CLP PROTEASE PROTEOLYTIC SUBUNIT"/>
    <property type="match status" value="1"/>
</dbReference>
<evidence type="ECO:0000313" key="7">
    <source>
        <dbReference type="EMBL" id="MFC3962424.1"/>
    </source>
</evidence>
<name>A0ABV8DRV6_9NOCA</name>
<dbReference type="PANTHER" id="PTHR10381">
    <property type="entry name" value="ATP-DEPENDENT CLP PROTEASE PROTEOLYTIC SUBUNIT"/>
    <property type="match status" value="1"/>
</dbReference>
<evidence type="ECO:0000256" key="1">
    <source>
        <dbReference type="ARBA" id="ARBA00007039"/>
    </source>
</evidence>
<keyword evidence="5" id="KW-0720">Serine protease</keyword>
<gene>
    <name evidence="7" type="ORF">ACFO0B_10550</name>
</gene>
<proteinExistence type="inferred from homology"/>
<sequence>MAHDDKIPMFDRRAREQLLARRIVVLDGALDDDNGTLLMTQILTLAAEDARAGIALWIHSPGGSVPSMLAIRDVLRLVPCEVSTLALGLACSAGQFLLSAGSPGRRYALPHARILMHQGSAGIGGSAVEVEVQAEDLRYTVETVLGLIAADTGQPYDRVYEDSLHDRWFTATQAREYGFIDHIVESFGQVVPERQRVGITS</sequence>
<keyword evidence="3 7" id="KW-0645">Protease</keyword>
<evidence type="ECO:0000256" key="3">
    <source>
        <dbReference type="ARBA" id="ARBA00022670"/>
    </source>
</evidence>
<reference evidence="8" key="1">
    <citation type="journal article" date="2019" name="Int. J. Syst. Evol. Microbiol.">
        <title>The Global Catalogue of Microorganisms (GCM) 10K type strain sequencing project: providing services to taxonomists for standard genome sequencing and annotation.</title>
        <authorList>
            <consortium name="The Broad Institute Genomics Platform"/>
            <consortium name="The Broad Institute Genome Sequencing Center for Infectious Disease"/>
            <person name="Wu L."/>
            <person name="Ma J."/>
        </authorList>
    </citation>
    <scope>NUCLEOTIDE SEQUENCE [LARGE SCALE GENOMIC DNA]</scope>
    <source>
        <strain evidence="8">CGMCC 4.7330</strain>
    </source>
</reference>
<dbReference type="GO" id="GO:0006508">
    <property type="term" value="P:proteolysis"/>
    <property type="evidence" value="ECO:0007669"/>
    <property type="project" value="UniProtKB-KW"/>
</dbReference>
<dbReference type="Proteomes" id="UP001595696">
    <property type="component" value="Unassembled WGS sequence"/>
</dbReference>
<evidence type="ECO:0000256" key="6">
    <source>
        <dbReference type="RuleBase" id="RU003567"/>
    </source>
</evidence>
<evidence type="ECO:0000256" key="5">
    <source>
        <dbReference type="ARBA" id="ARBA00022825"/>
    </source>
</evidence>
<keyword evidence="4" id="KW-0378">Hydrolase</keyword>
<comment type="caution">
    <text evidence="7">The sequence shown here is derived from an EMBL/GenBank/DDBJ whole genome shotgun (WGS) entry which is preliminary data.</text>
</comment>
<dbReference type="EMBL" id="JBHSAX010000009">
    <property type="protein sequence ID" value="MFC3962424.1"/>
    <property type="molecule type" value="Genomic_DNA"/>
</dbReference>
<dbReference type="InterPro" id="IPR001907">
    <property type="entry name" value="ClpP"/>
</dbReference>
<dbReference type="GO" id="GO:0008233">
    <property type="term" value="F:peptidase activity"/>
    <property type="evidence" value="ECO:0007669"/>
    <property type="project" value="UniProtKB-KW"/>
</dbReference>
<dbReference type="Pfam" id="PF00574">
    <property type="entry name" value="CLP_protease"/>
    <property type="match status" value="1"/>
</dbReference>
<evidence type="ECO:0000313" key="8">
    <source>
        <dbReference type="Proteomes" id="UP001595696"/>
    </source>
</evidence>
<dbReference type="InterPro" id="IPR023562">
    <property type="entry name" value="ClpP/TepA"/>
</dbReference>
<comment type="similarity">
    <text evidence="1 6">Belongs to the peptidase S14 family.</text>
</comment>
<dbReference type="RefSeq" id="WP_378612198.1">
    <property type="nucleotide sequence ID" value="NZ_JBHSAX010000009.1"/>
</dbReference>
<keyword evidence="8" id="KW-1185">Reference proteome</keyword>
<accession>A0ABV8DRV6</accession>
<dbReference type="PRINTS" id="PR00127">
    <property type="entry name" value="CLPPROTEASEP"/>
</dbReference>
<dbReference type="SUPFAM" id="SSF52096">
    <property type="entry name" value="ClpP/crotonase"/>
    <property type="match status" value="1"/>
</dbReference>
<protein>
    <recommendedName>
        <fullName evidence="6">ATP-dependent Clp protease proteolytic subunit</fullName>
    </recommendedName>
</protein>
<keyword evidence="2" id="KW-0963">Cytoplasm</keyword>
<evidence type="ECO:0000256" key="4">
    <source>
        <dbReference type="ARBA" id="ARBA00022801"/>
    </source>
</evidence>
<organism evidence="7 8">
    <name type="scientific">Nocardia jiangsuensis</name>
    <dbReference type="NCBI Taxonomy" id="1691563"/>
    <lineage>
        <taxon>Bacteria</taxon>
        <taxon>Bacillati</taxon>
        <taxon>Actinomycetota</taxon>
        <taxon>Actinomycetes</taxon>
        <taxon>Mycobacteriales</taxon>
        <taxon>Nocardiaceae</taxon>
        <taxon>Nocardia</taxon>
    </lineage>
</organism>
<dbReference type="CDD" id="cd07017">
    <property type="entry name" value="S14_ClpP_2"/>
    <property type="match status" value="1"/>
</dbReference>
<evidence type="ECO:0000256" key="2">
    <source>
        <dbReference type="ARBA" id="ARBA00022490"/>
    </source>
</evidence>